<keyword evidence="3 4" id="KW-0539">Nucleus</keyword>
<comment type="subcellular location">
    <subcellularLocation>
        <location evidence="4">Nucleus</location>
    </subcellularLocation>
</comment>
<dbReference type="Proteomes" id="UP000694561">
    <property type="component" value="Unplaced"/>
</dbReference>
<evidence type="ECO:0000256" key="1">
    <source>
        <dbReference type="ARBA" id="ARBA00023015"/>
    </source>
</evidence>
<feature type="domain" description="YEATS" evidence="5">
    <location>
        <begin position="15"/>
        <end position="94"/>
    </location>
</feature>
<dbReference type="InterPro" id="IPR005033">
    <property type="entry name" value="YEATS"/>
</dbReference>
<evidence type="ECO:0000313" key="7">
    <source>
        <dbReference type="Proteomes" id="UP000694561"/>
    </source>
</evidence>
<dbReference type="InterPro" id="IPR038704">
    <property type="entry name" value="YEAST_sf"/>
</dbReference>
<evidence type="ECO:0000256" key="3">
    <source>
        <dbReference type="ARBA" id="ARBA00023242"/>
    </source>
</evidence>
<evidence type="ECO:0000256" key="2">
    <source>
        <dbReference type="ARBA" id="ARBA00023163"/>
    </source>
</evidence>
<dbReference type="PANTHER" id="PTHR47573">
    <property type="entry name" value="PROTEIN AF-9 HOMOLOG"/>
    <property type="match status" value="1"/>
</dbReference>
<dbReference type="GO" id="GO:0006355">
    <property type="term" value="P:regulation of DNA-templated transcription"/>
    <property type="evidence" value="ECO:0007669"/>
    <property type="project" value="InterPro"/>
</dbReference>
<proteinExistence type="predicted"/>
<accession>A0A8C6APV1</accession>
<dbReference type="PROSITE" id="PS51037">
    <property type="entry name" value="YEATS"/>
    <property type="match status" value="1"/>
</dbReference>
<keyword evidence="2" id="KW-0804">Transcription</keyword>
<dbReference type="PANTHER" id="PTHR47573:SF1">
    <property type="entry name" value="PROTEIN AF-9 HOMOLOG"/>
    <property type="match status" value="1"/>
</dbReference>
<name>A0A8C6APV1_MONMO</name>
<evidence type="ECO:0000259" key="5">
    <source>
        <dbReference type="PROSITE" id="PS51037"/>
    </source>
</evidence>
<dbReference type="InterPro" id="IPR055129">
    <property type="entry name" value="YEATS_dom"/>
</dbReference>
<dbReference type="GeneTree" id="ENSGT00980000202282"/>
<organism evidence="6 7">
    <name type="scientific">Monodon monoceros</name>
    <name type="common">Narwhal</name>
    <name type="synonym">Ceratodon monodon</name>
    <dbReference type="NCBI Taxonomy" id="40151"/>
    <lineage>
        <taxon>Eukaryota</taxon>
        <taxon>Metazoa</taxon>
        <taxon>Chordata</taxon>
        <taxon>Craniata</taxon>
        <taxon>Vertebrata</taxon>
        <taxon>Euteleostomi</taxon>
        <taxon>Mammalia</taxon>
        <taxon>Eutheria</taxon>
        <taxon>Laurasiatheria</taxon>
        <taxon>Artiodactyla</taxon>
        <taxon>Whippomorpha</taxon>
        <taxon>Cetacea</taxon>
        <taxon>Odontoceti</taxon>
        <taxon>Monodontidae</taxon>
        <taxon>Monodon</taxon>
    </lineage>
</organism>
<dbReference type="Ensembl" id="ENSMMNT00015004610.1">
    <property type="protein sequence ID" value="ENSMMNP00015004189.1"/>
    <property type="gene ID" value="ENSMMNG00015003181.1"/>
</dbReference>
<dbReference type="Gene3D" id="2.60.40.1970">
    <property type="entry name" value="YEATS domain"/>
    <property type="match status" value="1"/>
</dbReference>
<reference evidence="6" key="1">
    <citation type="submission" date="2025-08" db="UniProtKB">
        <authorList>
            <consortium name="Ensembl"/>
        </authorList>
    </citation>
    <scope>IDENTIFICATION</scope>
</reference>
<evidence type="ECO:0000313" key="6">
    <source>
        <dbReference type="Ensembl" id="ENSMMNP00015004189.1"/>
    </source>
</evidence>
<evidence type="ECO:0000256" key="4">
    <source>
        <dbReference type="PROSITE-ProRule" id="PRU00376"/>
    </source>
</evidence>
<keyword evidence="1" id="KW-0805">Transcription regulation</keyword>
<dbReference type="GO" id="GO:0005634">
    <property type="term" value="C:nucleus"/>
    <property type="evidence" value="ECO:0007669"/>
    <property type="project" value="UniProtKB-SubCell"/>
</dbReference>
<reference evidence="6" key="2">
    <citation type="submission" date="2025-09" db="UniProtKB">
        <authorList>
            <consortium name="Ensembl"/>
        </authorList>
    </citation>
    <scope>IDENTIFICATION</scope>
</reference>
<protein>
    <recommendedName>
        <fullName evidence="5">YEATS domain-containing protein</fullName>
    </recommendedName>
</protein>
<dbReference type="AlphaFoldDB" id="A0A8C6APV1"/>
<sequence length="94" mass="10717">MFKRMAEFGLDSGRRVKGVTIIKPIVYGNVAQYFGKKIEEDGHTHQWTDISAYVKKIHFKLHESYGSPFRVVTKGRGFVPRSGRIPHTTEQLGP</sequence>
<keyword evidence="7" id="KW-1185">Reference proteome</keyword>
<dbReference type="Pfam" id="PF03366">
    <property type="entry name" value="YEATS"/>
    <property type="match status" value="1"/>
</dbReference>